<evidence type="ECO:0000313" key="2">
    <source>
        <dbReference type="Proteomes" id="UP000078541"/>
    </source>
</evidence>
<keyword evidence="2" id="KW-1185">Reference proteome</keyword>
<name>A0A151JZ69_9HYME</name>
<gene>
    <name evidence="1" type="ORF">ALC56_03950</name>
</gene>
<proteinExistence type="predicted"/>
<sequence length="301" mass="34659">MEEEQFLLVLPSNSSMRHFPNNTTSSFSTELPHAIVLHGEWEVAISEIQFPCTFLHVRHNENVIRFVDVNPDEETNGPFTAKEAPIPNGIYNDIHELIKAINIACKEAESHFYFEQQSASGGKVYISINCDEKCKLLHHINFSDNLLRMLGFSAAISGNHHFYPKLAIRKPNSNETEEKVFLTTGFDKKTGQRHTTGYWSTEPYSLWRAIPDKMFVYCDICAPYITGDVRTPLLRIVPIEIRSHNYAFGANLVKHFSFPNYIPLQRTNFRTIEIDIRDHLGNKIPFEFGTLTVTLHFKRKQ</sequence>
<protein>
    <submittedName>
        <fullName evidence="1">Uncharacterized protein</fullName>
    </submittedName>
</protein>
<organism evidence="1 2">
    <name type="scientific">Trachymyrmex septentrionalis</name>
    <dbReference type="NCBI Taxonomy" id="34720"/>
    <lineage>
        <taxon>Eukaryota</taxon>
        <taxon>Metazoa</taxon>
        <taxon>Ecdysozoa</taxon>
        <taxon>Arthropoda</taxon>
        <taxon>Hexapoda</taxon>
        <taxon>Insecta</taxon>
        <taxon>Pterygota</taxon>
        <taxon>Neoptera</taxon>
        <taxon>Endopterygota</taxon>
        <taxon>Hymenoptera</taxon>
        <taxon>Apocrita</taxon>
        <taxon>Aculeata</taxon>
        <taxon>Formicoidea</taxon>
        <taxon>Formicidae</taxon>
        <taxon>Myrmicinae</taxon>
        <taxon>Trachymyrmex</taxon>
    </lineage>
</organism>
<evidence type="ECO:0000313" key="1">
    <source>
        <dbReference type="EMBL" id="KYN41649.1"/>
    </source>
</evidence>
<reference evidence="1 2" key="1">
    <citation type="submission" date="2016-03" db="EMBL/GenBank/DDBJ databases">
        <title>Trachymyrmex septentrionalis WGS genome.</title>
        <authorList>
            <person name="Nygaard S."/>
            <person name="Hu H."/>
            <person name="Boomsma J."/>
            <person name="Zhang G."/>
        </authorList>
    </citation>
    <scope>NUCLEOTIDE SEQUENCE [LARGE SCALE GENOMIC DNA]</scope>
    <source>
        <strain evidence="1">Tsep2-gDNA-1</strain>
        <tissue evidence="1">Whole body</tissue>
    </source>
</reference>
<dbReference type="Proteomes" id="UP000078541">
    <property type="component" value="Unassembled WGS sequence"/>
</dbReference>
<dbReference type="AlphaFoldDB" id="A0A151JZ69"/>
<dbReference type="EMBL" id="KQ981442">
    <property type="protein sequence ID" value="KYN41649.1"/>
    <property type="molecule type" value="Genomic_DNA"/>
</dbReference>
<accession>A0A151JZ69</accession>